<feature type="domain" description="Alpha-amylase/4-alpha-glucanotransferase central" evidence="4">
    <location>
        <begin position="311"/>
        <end position="383"/>
    </location>
</feature>
<evidence type="ECO:0000259" key="5">
    <source>
        <dbReference type="Pfam" id="PF09095"/>
    </source>
</evidence>
<dbReference type="SUPFAM" id="SSF74650">
    <property type="entry name" value="Galactose mutarotase-like"/>
    <property type="match status" value="1"/>
</dbReference>
<protein>
    <submittedName>
        <fullName evidence="6">4-alpha-glucanotransferase</fullName>
    </submittedName>
</protein>
<proteinExistence type="inferred from homology"/>
<evidence type="ECO:0000256" key="2">
    <source>
        <dbReference type="ARBA" id="ARBA00023277"/>
    </source>
</evidence>
<dbReference type="InterPro" id="IPR014718">
    <property type="entry name" value="GH-type_carb-bd"/>
</dbReference>
<dbReference type="Pfam" id="PF03065">
    <property type="entry name" value="Glyco_hydro_57"/>
    <property type="match status" value="1"/>
</dbReference>
<accession>A0A2J6WPK1</accession>
<keyword evidence="2" id="KW-0119">Carbohydrate metabolism</keyword>
<organism evidence="6 7">
    <name type="scientific">Calditerrivibrio nitroreducens</name>
    <dbReference type="NCBI Taxonomy" id="477976"/>
    <lineage>
        <taxon>Bacteria</taxon>
        <taxon>Pseudomonadati</taxon>
        <taxon>Deferribacterota</taxon>
        <taxon>Deferribacteres</taxon>
        <taxon>Deferribacterales</taxon>
        <taxon>Calditerrivibrionaceae</taxon>
    </lineage>
</organism>
<dbReference type="InterPro" id="IPR015179">
    <property type="entry name" value="A-amylase/a-glucTrfase_C"/>
</dbReference>
<dbReference type="InterPro" id="IPR015178">
    <property type="entry name" value="A-amylase/a-glucTrfase_central"/>
</dbReference>
<dbReference type="InterPro" id="IPR004300">
    <property type="entry name" value="Glyco_hydro_57_N"/>
</dbReference>
<dbReference type="PANTHER" id="PTHR36306">
    <property type="entry name" value="ALPHA-AMYLASE-RELATED-RELATED"/>
    <property type="match status" value="1"/>
</dbReference>
<dbReference type="PANTHER" id="PTHR36306:SF1">
    <property type="entry name" value="ALPHA-AMYLASE-RELATED"/>
    <property type="match status" value="1"/>
</dbReference>
<comment type="caution">
    <text evidence="6">The sequence shown here is derived from an EMBL/GenBank/DDBJ whole genome shotgun (WGS) entry which is preliminary data.</text>
</comment>
<evidence type="ECO:0000313" key="6">
    <source>
        <dbReference type="EMBL" id="PMP72311.1"/>
    </source>
</evidence>
<dbReference type="CDD" id="cd10793">
    <property type="entry name" value="GH57N_TLGT_like"/>
    <property type="match status" value="1"/>
</dbReference>
<dbReference type="Gene3D" id="3.20.110.20">
    <property type="match status" value="1"/>
</dbReference>
<dbReference type="EMBL" id="PNIN01000024">
    <property type="protein sequence ID" value="PMP72311.1"/>
    <property type="molecule type" value="Genomic_DNA"/>
</dbReference>
<dbReference type="InterPro" id="IPR011330">
    <property type="entry name" value="Glyco_hydro/deAcase_b/a-brl"/>
</dbReference>
<evidence type="ECO:0000256" key="1">
    <source>
        <dbReference type="ARBA" id="ARBA00006821"/>
    </source>
</evidence>
<evidence type="ECO:0000313" key="7">
    <source>
        <dbReference type="Proteomes" id="UP000242881"/>
    </source>
</evidence>
<feature type="domain" description="Glycoside hydrolase family 57 N-terminal" evidence="3">
    <location>
        <begin position="19"/>
        <end position="267"/>
    </location>
</feature>
<name>A0A2J6WPK1_9BACT</name>
<dbReference type="Pfam" id="PF09095">
    <property type="entry name" value="AmyA-gluTrfs_C"/>
    <property type="match status" value="1"/>
</dbReference>
<dbReference type="GO" id="GO:0016740">
    <property type="term" value="F:transferase activity"/>
    <property type="evidence" value="ECO:0007669"/>
    <property type="project" value="UniProtKB-KW"/>
</dbReference>
<keyword evidence="6" id="KW-0808">Transferase</keyword>
<gene>
    <name evidence="6" type="ORF">C0187_01865</name>
</gene>
<dbReference type="GO" id="GO:0005975">
    <property type="term" value="P:carbohydrate metabolic process"/>
    <property type="evidence" value="ECO:0007669"/>
    <property type="project" value="InterPro"/>
</dbReference>
<dbReference type="Pfam" id="PF09094">
    <property type="entry name" value="AmyA-A_glucT_m"/>
    <property type="match status" value="1"/>
</dbReference>
<dbReference type="Proteomes" id="UP000242881">
    <property type="component" value="Unassembled WGS sequence"/>
</dbReference>
<reference evidence="6 7" key="1">
    <citation type="submission" date="2018-01" db="EMBL/GenBank/DDBJ databases">
        <title>Metagenomic assembled genomes from two thermal pools in the Uzon Caldera, Kamchatka, Russia.</title>
        <authorList>
            <person name="Wilkins L."/>
            <person name="Ettinger C."/>
        </authorList>
    </citation>
    <scope>NUCLEOTIDE SEQUENCE [LARGE SCALE GENOMIC DNA]</scope>
    <source>
        <strain evidence="6">ZAV-05</strain>
    </source>
</reference>
<dbReference type="AlphaFoldDB" id="A0A2J6WPK1"/>
<dbReference type="Gene3D" id="2.70.98.10">
    <property type="match status" value="1"/>
</dbReference>
<comment type="similarity">
    <text evidence="1">Belongs to the glycosyl hydrolase 57 family.</text>
</comment>
<evidence type="ECO:0000259" key="4">
    <source>
        <dbReference type="Pfam" id="PF09094"/>
    </source>
</evidence>
<dbReference type="InterPro" id="IPR028995">
    <property type="entry name" value="Glyco_hydro_57/38_cen_sf"/>
</dbReference>
<dbReference type="RefSeq" id="WP_424605833.1">
    <property type="nucleotide sequence ID" value="NZ_JBNAVA010000007.1"/>
</dbReference>
<dbReference type="GO" id="GO:0030246">
    <property type="term" value="F:carbohydrate binding"/>
    <property type="evidence" value="ECO:0007669"/>
    <property type="project" value="InterPro"/>
</dbReference>
<dbReference type="SUPFAM" id="SSF88688">
    <property type="entry name" value="Families 57/38 glycoside transferase middle domain"/>
    <property type="match status" value="1"/>
</dbReference>
<feature type="domain" description="Alpha-amylase/4-alpha-glucanotransferase C-terminal" evidence="5">
    <location>
        <begin position="398"/>
        <end position="667"/>
    </location>
</feature>
<dbReference type="InterPro" id="IPR052046">
    <property type="entry name" value="GH57_Enzymes"/>
</dbReference>
<evidence type="ECO:0000259" key="3">
    <source>
        <dbReference type="Pfam" id="PF03065"/>
    </source>
</evidence>
<sequence>MSFSFLFGIHCHQPVDNFKHIVDEVTLKSYLPFIESASNYKEFNFAVHFSGWLLEFIKNNHPDLFKMFQKLSNEGQVEFFSGGFYEPVLSAIPKRDRICQIKKLNQFIHNNFGQKPRGLWLTERVWDPSIIPDLAECGIEYIVVDDYHFISIGFHKDSLYGYFVTEQDGVKMNIFPIDQKLRYIIPFKEPEDILSYTDGIMKKGGKSAIIFDDGEKFGVWPKTYEWVYEKGWLKRFFESFMERKDISFKHFYQFVEENKPLGLAYLPLTSYKEMGEWSLFADKFTQMERFISFVKRSEFADVADIFVKGAHWKNFFVKYPESNHIHKRILKISEKAKELKNDYLDDLLFRAECNDVLWHGIFGGIYLPNLRDNAFRYIIKAEKEVEKMEKSPDVMVDDLLLDGYGTAMLRNDKVNLLFTAKHGGQLKSFDIKEFEINILNTLSRRWEGYHDALLNSDKVSDEELATGITTIHEMKVSLDEDIKKQIAFDWYDRNSFVDHFVDAFTSDEIAMNRYRELGDFANQPFDMELKGGVLSFKRVGGIYMDKRYTTVLEKQFSLKEDKLQFSISIDTDYSGDLWYLMEMNFHFFEYENLVINKKIFKKGFATTAKRIEVNAGNISLKILLNKSTDMFAYSVDTVHQSEQGVDFTTQGVAFVFPFKLSKKLKVKGEIYF</sequence>
<dbReference type="SUPFAM" id="SSF88713">
    <property type="entry name" value="Glycoside hydrolase/deacetylase"/>
    <property type="match status" value="1"/>
</dbReference>
<dbReference type="InterPro" id="IPR011013">
    <property type="entry name" value="Gal_mutarotase_sf_dom"/>
</dbReference>